<organism evidence="2 3">
    <name type="scientific">Acinetobacter sichuanensis</name>
    <dbReference type="NCBI Taxonomy" id="2136183"/>
    <lineage>
        <taxon>Bacteria</taxon>
        <taxon>Pseudomonadati</taxon>
        <taxon>Pseudomonadota</taxon>
        <taxon>Gammaproteobacteria</taxon>
        <taxon>Moraxellales</taxon>
        <taxon>Moraxellaceae</taxon>
        <taxon>Acinetobacter</taxon>
    </lineage>
</organism>
<dbReference type="Proteomes" id="UP001595455">
    <property type="component" value="Unassembled WGS sequence"/>
</dbReference>
<proteinExistence type="predicted"/>
<dbReference type="Pfam" id="PF08238">
    <property type="entry name" value="Sel1"/>
    <property type="match status" value="4"/>
</dbReference>
<evidence type="ECO:0000313" key="1">
    <source>
        <dbReference type="EMBL" id="MFC2996469.1"/>
    </source>
</evidence>
<comment type="caution">
    <text evidence="2">The sequence shown here is derived from an EMBL/GenBank/DDBJ whole genome shotgun (WGS) entry which is preliminary data.</text>
</comment>
<dbReference type="Proteomes" id="UP000240957">
    <property type="component" value="Unassembled WGS sequence"/>
</dbReference>
<dbReference type="RefSeq" id="WP_107009885.1">
    <property type="nucleotide sequence ID" value="NZ_JBHRSF010000071.1"/>
</dbReference>
<protein>
    <submittedName>
        <fullName evidence="2">Sel1 repeat family protein</fullName>
    </submittedName>
    <submittedName>
        <fullName evidence="1">Tetratricopeptide repeat protein</fullName>
    </submittedName>
</protein>
<reference evidence="2 3" key="2">
    <citation type="submission" date="2018-08" db="EMBL/GenBank/DDBJ databases">
        <title>The draft genome of Acinetobacter sichuanensis strain WCHAc060041.</title>
        <authorList>
            <person name="Qin J."/>
            <person name="Feng Y."/>
            <person name="Zong Z."/>
        </authorList>
    </citation>
    <scope>NUCLEOTIDE SEQUENCE [LARGE SCALE GENOMIC DNA]</scope>
    <source>
        <strain evidence="2 3">WCHAc060041</strain>
    </source>
</reference>
<dbReference type="EMBL" id="JBHRSF010000071">
    <property type="protein sequence ID" value="MFC2996469.1"/>
    <property type="molecule type" value="Genomic_DNA"/>
</dbReference>
<sequence>MQRNRHILQNIQAGDFLILIDKTKHKTLGEPIQIQKIEQLEHAQQIHYVGLYQMRTVEFCSHIDLLPFASTASDLKTFYDDYRQYVRSLADANDVSAMLHFAELSYTWAFHGIGKTDTAMGEAKQYYELVSEQGQTAEHAQASYALAQMYLRIINPDYDAYFKLNREGNFQYYLLRSAEQGHCIGQYQLAYYIEYGEKGFQQDDEKAVYWYQQAANQDYPQALNNLGDKYERGKGVKRDYAQAVAYYQRSAAYDIVEAIYNLGRLYLRGLGVEKDEVKGRSLIMQAASRYYKPAQRKLAKLIEQNE</sequence>
<dbReference type="InterPro" id="IPR011990">
    <property type="entry name" value="TPR-like_helical_dom_sf"/>
</dbReference>
<dbReference type="InterPro" id="IPR006597">
    <property type="entry name" value="Sel1-like"/>
</dbReference>
<name>A0A371YK85_9GAMM</name>
<keyword evidence="4" id="KW-1185">Reference proteome</keyword>
<dbReference type="OrthoDB" id="9792653at2"/>
<dbReference type="PANTHER" id="PTHR11102:SF160">
    <property type="entry name" value="ERAD-ASSOCIATED E3 UBIQUITIN-PROTEIN LIGASE COMPONENT HRD3"/>
    <property type="match status" value="1"/>
</dbReference>
<dbReference type="SMART" id="SM00671">
    <property type="entry name" value="SEL1"/>
    <property type="match status" value="4"/>
</dbReference>
<evidence type="ECO:0000313" key="4">
    <source>
        <dbReference type="Proteomes" id="UP001595455"/>
    </source>
</evidence>
<dbReference type="AlphaFoldDB" id="A0A371YK85"/>
<dbReference type="PANTHER" id="PTHR11102">
    <property type="entry name" value="SEL-1-LIKE PROTEIN"/>
    <property type="match status" value="1"/>
</dbReference>
<dbReference type="SUPFAM" id="SSF81901">
    <property type="entry name" value="HCP-like"/>
    <property type="match status" value="1"/>
</dbReference>
<reference evidence="1" key="1">
    <citation type="journal article" date="2014" name="Int. J. Syst. Evol. Microbiol.">
        <title>Complete genome of a new Firmicutes species belonging to the dominant human colonic microbiota ('Ruminococcus bicirculans') reveals two chromosomes and a selective capacity to utilize plant glucans.</title>
        <authorList>
            <consortium name="NISC Comparative Sequencing Program"/>
            <person name="Wegmann U."/>
            <person name="Louis P."/>
            <person name="Goesmann A."/>
            <person name="Henrissat B."/>
            <person name="Duncan S.H."/>
            <person name="Flint H.J."/>
        </authorList>
    </citation>
    <scope>NUCLEOTIDE SEQUENCE</scope>
    <source>
        <strain evidence="1">KCTC 62575</strain>
    </source>
</reference>
<dbReference type="EMBL" id="PYIX02000052">
    <property type="protein sequence ID" value="RFC81876.1"/>
    <property type="molecule type" value="Genomic_DNA"/>
</dbReference>
<dbReference type="InterPro" id="IPR050767">
    <property type="entry name" value="Sel1_AlgK"/>
</dbReference>
<reference evidence="4" key="3">
    <citation type="journal article" date="2019" name="Int. J. Syst. Evol. Microbiol.">
        <title>The Global Catalogue of Microorganisms (GCM) 10K type strain sequencing project: providing services to taxonomists for standard genome sequencing and annotation.</title>
        <authorList>
            <consortium name="The Broad Institute Genomics Platform"/>
            <consortium name="The Broad Institute Genome Sequencing Center for Infectious Disease"/>
            <person name="Wu L."/>
            <person name="Ma J."/>
        </authorList>
    </citation>
    <scope>NUCLEOTIDE SEQUENCE [LARGE SCALE GENOMIC DNA]</scope>
    <source>
        <strain evidence="4">KCTC 62575</strain>
    </source>
</reference>
<evidence type="ECO:0000313" key="2">
    <source>
        <dbReference type="EMBL" id="RFC81876.1"/>
    </source>
</evidence>
<evidence type="ECO:0000313" key="3">
    <source>
        <dbReference type="Proteomes" id="UP000240957"/>
    </source>
</evidence>
<dbReference type="Gene3D" id="1.25.40.10">
    <property type="entry name" value="Tetratricopeptide repeat domain"/>
    <property type="match status" value="1"/>
</dbReference>
<gene>
    <name evidence="1" type="ORF">ACFODO_14615</name>
    <name evidence="2" type="ORF">C9E89_019485</name>
</gene>
<accession>A0A371YK85</accession>
<reference evidence="1" key="4">
    <citation type="submission" date="2024-09" db="EMBL/GenBank/DDBJ databases">
        <authorList>
            <person name="Sun Q."/>
            <person name="Mori K."/>
        </authorList>
    </citation>
    <scope>NUCLEOTIDE SEQUENCE</scope>
    <source>
        <strain evidence="1">KCTC 62575</strain>
    </source>
</reference>